<dbReference type="AlphaFoldDB" id="A0A1H4A0E9"/>
<protein>
    <submittedName>
        <fullName evidence="1">Uncharacterized protein</fullName>
    </submittedName>
</protein>
<gene>
    <name evidence="1" type="ORF">SAMN02745729_102226</name>
</gene>
<dbReference type="EMBL" id="FNRJ01000002">
    <property type="protein sequence ID" value="SEA29288.1"/>
    <property type="molecule type" value="Genomic_DNA"/>
</dbReference>
<dbReference type="Proteomes" id="UP000242469">
    <property type="component" value="Unassembled WGS sequence"/>
</dbReference>
<dbReference type="OrthoDB" id="9554173at2"/>
<organism evidence="1 2">
    <name type="scientific">Marinobacterium iners DSM 11526</name>
    <dbReference type="NCBI Taxonomy" id="1122198"/>
    <lineage>
        <taxon>Bacteria</taxon>
        <taxon>Pseudomonadati</taxon>
        <taxon>Pseudomonadota</taxon>
        <taxon>Gammaproteobacteria</taxon>
        <taxon>Oceanospirillales</taxon>
        <taxon>Oceanospirillaceae</taxon>
        <taxon>Marinobacterium</taxon>
    </lineage>
</organism>
<evidence type="ECO:0000313" key="2">
    <source>
        <dbReference type="Proteomes" id="UP000242469"/>
    </source>
</evidence>
<proteinExistence type="predicted"/>
<dbReference type="STRING" id="1122198.SAMN02745729_102226"/>
<dbReference type="RefSeq" id="WP_091823536.1">
    <property type="nucleotide sequence ID" value="NZ_FNRJ01000002.1"/>
</dbReference>
<name>A0A1H4A0E9_9GAMM</name>
<keyword evidence="2" id="KW-1185">Reference proteome</keyword>
<sequence>MREANDFDAAVKPHHRYKWILEWIKKKGTADILDSDFVYAYAEHFNPKVGIQPFGAPKCPQLSRDLGAMNKLRYLKRIPIGIADGLSYMGFPKWVYSYRIGRRAEMLELDSMECMGLIGVRRYTGGSHV</sequence>
<accession>A0A1H4A0E9</accession>
<reference evidence="2" key="1">
    <citation type="submission" date="2016-10" db="EMBL/GenBank/DDBJ databases">
        <authorList>
            <person name="Varghese N."/>
            <person name="Submissions S."/>
        </authorList>
    </citation>
    <scope>NUCLEOTIDE SEQUENCE [LARGE SCALE GENOMIC DNA]</scope>
    <source>
        <strain evidence="2">DSM 11526</strain>
    </source>
</reference>
<evidence type="ECO:0000313" key="1">
    <source>
        <dbReference type="EMBL" id="SEA29288.1"/>
    </source>
</evidence>